<feature type="compositionally biased region" description="Low complexity" evidence="1">
    <location>
        <begin position="41"/>
        <end position="57"/>
    </location>
</feature>
<feature type="compositionally biased region" description="Basic and acidic residues" evidence="1">
    <location>
        <begin position="68"/>
        <end position="77"/>
    </location>
</feature>
<feature type="compositionally biased region" description="Basic residues" evidence="1">
    <location>
        <begin position="58"/>
        <end position="67"/>
    </location>
</feature>
<evidence type="ECO:0000256" key="1">
    <source>
        <dbReference type="SAM" id="MobiDB-lite"/>
    </source>
</evidence>
<name>A0ABQ6JQG6_9ACTN</name>
<protein>
    <submittedName>
        <fullName evidence="2">Uncharacterized protein</fullName>
    </submittedName>
</protein>
<accession>A0ABQ6JQG6</accession>
<keyword evidence="3" id="KW-1185">Reference proteome</keyword>
<proteinExistence type="predicted"/>
<reference evidence="3" key="1">
    <citation type="journal article" date="2019" name="Int. J. Syst. Evol. Microbiol.">
        <title>The Global Catalogue of Microorganisms (GCM) 10K type strain sequencing project: providing services to taxonomists for standard genome sequencing and annotation.</title>
        <authorList>
            <consortium name="The Broad Institute Genomics Platform"/>
            <consortium name="The Broad Institute Genome Sequencing Center for Infectious Disease"/>
            <person name="Wu L."/>
            <person name="Ma J."/>
        </authorList>
    </citation>
    <scope>NUCLEOTIDE SEQUENCE [LARGE SCALE GENOMIC DNA]</scope>
    <source>
        <strain evidence="3">NBRC 108730</strain>
    </source>
</reference>
<feature type="region of interest" description="Disordered" evidence="1">
    <location>
        <begin position="36"/>
        <end position="77"/>
    </location>
</feature>
<feature type="region of interest" description="Disordered" evidence="1">
    <location>
        <begin position="1"/>
        <end position="20"/>
    </location>
</feature>
<comment type="caution">
    <text evidence="2">The sequence shown here is derived from an EMBL/GenBank/DDBJ whole genome shotgun (WGS) entry which is preliminary data.</text>
</comment>
<gene>
    <name evidence="2" type="ORF">GCM10025868_43370</name>
</gene>
<evidence type="ECO:0000313" key="2">
    <source>
        <dbReference type="EMBL" id="GMA89087.1"/>
    </source>
</evidence>
<feature type="region of interest" description="Disordered" evidence="1">
    <location>
        <begin position="97"/>
        <end position="118"/>
    </location>
</feature>
<dbReference type="EMBL" id="BSUZ01000001">
    <property type="protein sequence ID" value="GMA89087.1"/>
    <property type="molecule type" value="Genomic_DNA"/>
</dbReference>
<evidence type="ECO:0000313" key="3">
    <source>
        <dbReference type="Proteomes" id="UP001157017"/>
    </source>
</evidence>
<organism evidence="2 3">
    <name type="scientific">Angustibacter aerolatus</name>
    <dbReference type="NCBI Taxonomy" id="1162965"/>
    <lineage>
        <taxon>Bacteria</taxon>
        <taxon>Bacillati</taxon>
        <taxon>Actinomycetota</taxon>
        <taxon>Actinomycetes</taxon>
        <taxon>Kineosporiales</taxon>
        <taxon>Kineosporiaceae</taxon>
    </lineage>
</organism>
<sequence length="118" mass="12440">MLVRHGRFAGTSVAPRGADPWPYVDALRATGEVVQPPLLPAPSATAEEAEPGAALARAGRHPPGGRRGRVERPLHGAGGERWRLEPVERSLRQGVVGFDEPGVRGGGWRRGGQARATG</sequence>
<dbReference type="Proteomes" id="UP001157017">
    <property type="component" value="Unassembled WGS sequence"/>
</dbReference>